<evidence type="ECO:0000256" key="8">
    <source>
        <dbReference type="HAMAP-Rule" id="MF_00158"/>
    </source>
</evidence>
<evidence type="ECO:0000256" key="2">
    <source>
        <dbReference type="ARBA" id="ARBA00009256"/>
    </source>
</evidence>
<sequence length="282" mass="32435">MNIIKTKTEIAKYVSEKKEQNSSVGFVPTMGALHQGHASLISFGLERHHYIVVSIFVNPTQFNNATDLEKYPRTLSQDVSFLSTYKNKVVIYAPTPQEVYGDQVVSKQYNFKGIETVMEGTHRPGHFDGVGTVLNHLFRQVTPDEAFFGEKDYQQLLIVKKLVEIEKLPLKITGCPIHRQENGLAMSSRNARLTTQQLEEATFIYKILRQVKKDFDTKSARALRAWVSRQFENNPHLRLEYFEISNSKNLRPLSRKRTHQKYRAFIAAFAGEIRLIDNMALN</sequence>
<dbReference type="Pfam" id="PF02569">
    <property type="entry name" value="Pantoate_ligase"/>
    <property type="match status" value="1"/>
</dbReference>
<comment type="subunit">
    <text evidence="8">Homodimer.</text>
</comment>
<dbReference type="PANTHER" id="PTHR21299">
    <property type="entry name" value="CYTIDYLATE KINASE/PANTOATE-BETA-ALANINE LIGASE"/>
    <property type="match status" value="1"/>
</dbReference>
<keyword evidence="10" id="KW-1185">Reference proteome</keyword>
<dbReference type="Gene3D" id="3.30.1300.10">
    <property type="entry name" value="Pantoate-beta-alanine ligase, C-terminal domain"/>
    <property type="match status" value="1"/>
</dbReference>
<feature type="binding site" evidence="8">
    <location>
        <position position="61"/>
    </location>
    <ligand>
        <name>(R)-pantoate</name>
        <dbReference type="ChEBI" id="CHEBI:15980"/>
    </ligand>
</feature>
<feature type="binding site" evidence="8">
    <location>
        <begin position="30"/>
        <end position="37"/>
    </location>
    <ligand>
        <name>ATP</name>
        <dbReference type="ChEBI" id="CHEBI:30616"/>
    </ligand>
</feature>
<dbReference type="EC" id="6.3.2.1" evidence="8"/>
<comment type="function">
    <text evidence="8">Catalyzes the condensation of pantoate with beta-alanine in an ATP-dependent reaction via a pantoyl-adenylate intermediate.</text>
</comment>
<feature type="binding site" evidence="8">
    <location>
        <begin position="186"/>
        <end position="189"/>
    </location>
    <ligand>
        <name>ATP</name>
        <dbReference type="ChEBI" id="CHEBI:30616"/>
    </ligand>
</feature>
<keyword evidence="4 8" id="KW-0566">Pantothenate biosynthesis</keyword>
<dbReference type="InterPro" id="IPR003721">
    <property type="entry name" value="Pantoate_ligase"/>
</dbReference>
<keyword evidence="8" id="KW-0963">Cytoplasm</keyword>
<dbReference type="RefSeq" id="WP_379980146.1">
    <property type="nucleotide sequence ID" value="NZ_JBHSFV010000009.1"/>
</dbReference>
<feature type="active site" description="Proton donor" evidence="8">
    <location>
        <position position="37"/>
    </location>
</feature>
<reference evidence="10" key="1">
    <citation type="journal article" date="2019" name="Int. J. Syst. Evol. Microbiol.">
        <title>The Global Catalogue of Microorganisms (GCM) 10K type strain sequencing project: providing services to taxonomists for standard genome sequencing and annotation.</title>
        <authorList>
            <consortium name="The Broad Institute Genomics Platform"/>
            <consortium name="The Broad Institute Genome Sequencing Center for Infectious Disease"/>
            <person name="Wu L."/>
            <person name="Ma J."/>
        </authorList>
    </citation>
    <scope>NUCLEOTIDE SEQUENCE [LARGE SCALE GENOMIC DNA]</scope>
    <source>
        <strain evidence="10">YJ-61-S</strain>
    </source>
</reference>
<dbReference type="EMBL" id="JBHSFV010000009">
    <property type="protein sequence ID" value="MFC4635178.1"/>
    <property type="molecule type" value="Genomic_DNA"/>
</dbReference>
<evidence type="ECO:0000256" key="5">
    <source>
        <dbReference type="ARBA" id="ARBA00022741"/>
    </source>
</evidence>
<organism evidence="9 10">
    <name type="scientific">Dokdonia ponticola</name>
    <dbReference type="NCBI Taxonomy" id="2041041"/>
    <lineage>
        <taxon>Bacteria</taxon>
        <taxon>Pseudomonadati</taxon>
        <taxon>Bacteroidota</taxon>
        <taxon>Flavobacteriia</taxon>
        <taxon>Flavobacteriales</taxon>
        <taxon>Flavobacteriaceae</taxon>
        <taxon>Dokdonia</taxon>
    </lineage>
</organism>
<accession>A0ABV9I045</accession>
<dbReference type="InterPro" id="IPR014729">
    <property type="entry name" value="Rossmann-like_a/b/a_fold"/>
</dbReference>
<dbReference type="HAMAP" id="MF_00158">
    <property type="entry name" value="PanC"/>
    <property type="match status" value="1"/>
</dbReference>
<evidence type="ECO:0000256" key="3">
    <source>
        <dbReference type="ARBA" id="ARBA00022598"/>
    </source>
</evidence>
<comment type="miscellaneous">
    <text evidence="8">The reaction proceeds by a bi uni uni bi ping pong mechanism.</text>
</comment>
<dbReference type="Proteomes" id="UP001596043">
    <property type="component" value="Unassembled WGS sequence"/>
</dbReference>
<dbReference type="Gene3D" id="3.40.50.620">
    <property type="entry name" value="HUPs"/>
    <property type="match status" value="1"/>
</dbReference>
<gene>
    <name evidence="8 9" type="primary">panC</name>
    <name evidence="9" type="ORF">ACFO3O_14800</name>
</gene>
<feature type="binding site" evidence="8">
    <location>
        <position position="155"/>
    </location>
    <ligand>
        <name>(R)-pantoate</name>
        <dbReference type="ChEBI" id="CHEBI:15980"/>
    </ligand>
</feature>
<feature type="binding site" evidence="8">
    <location>
        <begin position="149"/>
        <end position="152"/>
    </location>
    <ligand>
        <name>ATP</name>
        <dbReference type="ChEBI" id="CHEBI:30616"/>
    </ligand>
</feature>
<dbReference type="InterPro" id="IPR042176">
    <property type="entry name" value="Pantoate_ligase_C"/>
</dbReference>
<evidence type="ECO:0000256" key="7">
    <source>
        <dbReference type="ARBA" id="ARBA00048258"/>
    </source>
</evidence>
<proteinExistence type="inferred from homology"/>
<evidence type="ECO:0000313" key="9">
    <source>
        <dbReference type="EMBL" id="MFC4635178.1"/>
    </source>
</evidence>
<keyword evidence="5 8" id="KW-0547">Nucleotide-binding</keyword>
<evidence type="ECO:0000256" key="6">
    <source>
        <dbReference type="ARBA" id="ARBA00022840"/>
    </source>
</evidence>
<dbReference type="PANTHER" id="PTHR21299:SF1">
    <property type="entry name" value="PANTOATE--BETA-ALANINE LIGASE"/>
    <property type="match status" value="1"/>
</dbReference>
<comment type="caution">
    <text evidence="9">The sequence shown here is derived from an EMBL/GenBank/DDBJ whole genome shotgun (WGS) entry which is preliminary data.</text>
</comment>
<comment type="caution">
    <text evidence="8">Lacks conserved residue(s) required for the propagation of feature annotation.</text>
</comment>
<comment type="catalytic activity">
    <reaction evidence="7 8">
        <text>(R)-pantoate + beta-alanine + ATP = (R)-pantothenate + AMP + diphosphate + H(+)</text>
        <dbReference type="Rhea" id="RHEA:10912"/>
        <dbReference type="ChEBI" id="CHEBI:15378"/>
        <dbReference type="ChEBI" id="CHEBI:15980"/>
        <dbReference type="ChEBI" id="CHEBI:29032"/>
        <dbReference type="ChEBI" id="CHEBI:30616"/>
        <dbReference type="ChEBI" id="CHEBI:33019"/>
        <dbReference type="ChEBI" id="CHEBI:57966"/>
        <dbReference type="ChEBI" id="CHEBI:456215"/>
        <dbReference type="EC" id="6.3.2.1"/>
    </reaction>
</comment>
<keyword evidence="6 8" id="KW-0067">ATP-binding</keyword>
<comment type="subcellular location">
    <subcellularLocation>
        <location evidence="8">Cytoplasm</location>
    </subcellularLocation>
</comment>
<feature type="binding site" evidence="8">
    <location>
        <position position="61"/>
    </location>
    <ligand>
        <name>beta-alanine</name>
        <dbReference type="ChEBI" id="CHEBI:57966"/>
    </ligand>
</feature>
<evidence type="ECO:0000256" key="4">
    <source>
        <dbReference type="ARBA" id="ARBA00022655"/>
    </source>
</evidence>
<evidence type="ECO:0000313" key="10">
    <source>
        <dbReference type="Proteomes" id="UP001596043"/>
    </source>
</evidence>
<comment type="similarity">
    <text evidence="2 8">Belongs to the pantothenate synthetase family.</text>
</comment>
<dbReference type="SUPFAM" id="SSF52374">
    <property type="entry name" value="Nucleotidylyl transferase"/>
    <property type="match status" value="1"/>
</dbReference>
<evidence type="ECO:0000256" key="1">
    <source>
        <dbReference type="ARBA" id="ARBA00004990"/>
    </source>
</evidence>
<dbReference type="NCBIfam" id="TIGR00018">
    <property type="entry name" value="panC"/>
    <property type="match status" value="1"/>
</dbReference>
<name>A0ABV9I045_9FLAO</name>
<dbReference type="GO" id="GO:0004592">
    <property type="term" value="F:pantoate-beta-alanine ligase activity"/>
    <property type="evidence" value="ECO:0007669"/>
    <property type="project" value="UniProtKB-EC"/>
</dbReference>
<protein>
    <recommendedName>
        <fullName evidence="8">Pantothenate synthetase</fullName>
        <shortName evidence="8">PS</shortName>
        <ecNumber evidence="8">6.3.2.1</ecNumber>
    </recommendedName>
    <alternativeName>
        <fullName evidence="8">Pantoate--beta-alanine ligase</fullName>
    </alternativeName>
    <alternativeName>
        <fullName evidence="8">Pantoate-activating enzyme</fullName>
    </alternativeName>
</protein>
<keyword evidence="3 8" id="KW-0436">Ligase</keyword>
<comment type="pathway">
    <text evidence="1 8">Cofactor biosynthesis; (R)-pantothenate biosynthesis; (R)-pantothenate from (R)-pantoate and beta-alanine: step 1/1.</text>
</comment>